<dbReference type="AlphaFoldDB" id="A0A8X6N4H7"/>
<comment type="caution">
    <text evidence="1">The sequence shown here is derived from an EMBL/GenBank/DDBJ whole genome shotgun (WGS) entry which is preliminary data.</text>
</comment>
<proteinExistence type="predicted"/>
<dbReference type="OrthoDB" id="6434536at2759"/>
<reference evidence="1" key="1">
    <citation type="submission" date="2020-08" db="EMBL/GenBank/DDBJ databases">
        <title>Multicomponent nature underlies the extraordinary mechanical properties of spider dragline silk.</title>
        <authorList>
            <person name="Kono N."/>
            <person name="Nakamura H."/>
            <person name="Mori M."/>
            <person name="Yoshida Y."/>
            <person name="Ohtoshi R."/>
            <person name="Malay A.D."/>
            <person name="Moran D.A.P."/>
            <person name="Tomita M."/>
            <person name="Numata K."/>
            <person name="Arakawa K."/>
        </authorList>
    </citation>
    <scope>NUCLEOTIDE SEQUENCE</scope>
</reference>
<name>A0A8X6N4H7_NEPPI</name>
<accession>A0A8X6N4H7</accession>
<evidence type="ECO:0000313" key="1">
    <source>
        <dbReference type="EMBL" id="GFS94243.1"/>
    </source>
</evidence>
<evidence type="ECO:0000313" key="3">
    <source>
        <dbReference type="Proteomes" id="UP000887013"/>
    </source>
</evidence>
<keyword evidence="3" id="KW-1185">Reference proteome</keyword>
<evidence type="ECO:0000313" key="2">
    <source>
        <dbReference type="EMBL" id="GFT63387.1"/>
    </source>
</evidence>
<dbReference type="Proteomes" id="UP000887013">
    <property type="component" value="Unassembled WGS sequence"/>
</dbReference>
<dbReference type="EMBL" id="BMAW01054062">
    <property type="protein sequence ID" value="GFS94243.1"/>
    <property type="molecule type" value="Genomic_DNA"/>
</dbReference>
<protein>
    <submittedName>
        <fullName evidence="1">DNA_pol_B_2 domain-containing protein</fullName>
    </submittedName>
</protein>
<organism evidence="1 3">
    <name type="scientific">Nephila pilipes</name>
    <name type="common">Giant wood spider</name>
    <name type="synonym">Nephila maculata</name>
    <dbReference type="NCBI Taxonomy" id="299642"/>
    <lineage>
        <taxon>Eukaryota</taxon>
        <taxon>Metazoa</taxon>
        <taxon>Ecdysozoa</taxon>
        <taxon>Arthropoda</taxon>
        <taxon>Chelicerata</taxon>
        <taxon>Arachnida</taxon>
        <taxon>Araneae</taxon>
        <taxon>Araneomorphae</taxon>
        <taxon>Entelegynae</taxon>
        <taxon>Araneoidea</taxon>
        <taxon>Nephilidae</taxon>
        <taxon>Nephila</taxon>
    </lineage>
</organism>
<gene>
    <name evidence="1" type="primary">AVEN_228537_1</name>
    <name evidence="2" type="ORF">NPIL_429841</name>
    <name evidence="1" type="ORF">NPIL_480971</name>
</gene>
<dbReference type="Gene3D" id="3.40.960.10">
    <property type="entry name" value="VSR Endonuclease"/>
    <property type="match status" value="1"/>
</dbReference>
<dbReference type="EMBL" id="BMAW01114793">
    <property type="protein sequence ID" value="GFT63387.1"/>
    <property type="molecule type" value="Genomic_DNA"/>
</dbReference>
<feature type="non-terminal residue" evidence="1">
    <location>
        <position position="1"/>
    </location>
</feature>
<sequence>MTIYCAKAILLAIAEVEKDTDIRSLRWKDYDLLKRRAIAIHQKIGVSQGPCGFEEIAFFEQTLKYKLLFPRWLQISSINARNAAKLSCERSALKANIDVGCFHHGCEMYYNGDLFHPLAGTTMRSQREKTEGAIDMLRQRGYNVIQMFEHDFVNLKKTEKFQEFLLQHEVTDRLNPRDAFFVTRTNGVNLFSELYID</sequence>